<comment type="caution">
    <text evidence="2">The sequence shown here is derived from an EMBL/GenBank/DDBJ whole genome shotgun (WGS) entry which is preliminary data.</text>
</comment>
<name>A0A9J6DJU7_RHIMP</name>
<accession>A0A9J6DJU7</accession>
<dbReference type="EMBL" id="JABSTU010000009">
    <property type="protein sequence ID" value="KAH8022243.1"/>
    <property type="molecule type" value="Genomic_DNA"/>
</dbReference>
<evidence type="ECO:0000256" key="1">
    <source>
        <dbReference type="SAM" id="MobiDB-lite"/>
    </source>
</evidence>
<feature type="region of interest" description="Disordered" evidence="1">
    <location>
        <begin position="187"/>
        <end position="218"/>
    </location>
</feature>
<organism evidence="2 3">
    <name type="scientific">Rhipicephalus microplus</name>
    <name type="common">Cattle tick</name>
    <name type="synonym">Boophilus microplus</name>
    <dbReference type="NCBI Taxonomy" id="6941"/>
    <lineage>
        <taxon>Eukaryota</taxon>
        <taxon>Metazoa</taxon>
        <taxon>Ecdysozoa</taxon>
        <taxon>Arthropoda</taxon>
        <taxon>Chelicerata</taxon>
        <taxon>Arachnida</taxon>
        <taxon>Acari</taxon>
        <taxon>Parasitiformes</taxon>
        <taxon>Ixodida</taxon>
        <taxon>Ixodoidea</taxon>
        <taxon>Ixodidae</taxon>
        <taxon>Rhipicephalinae</taxon>
        <taxon>Rhipicephalus</taxon>
        <taxon>Boophilus</taxon>
    </lineage>
</organism>
<proteinExistence type="predicted"/>
<sequence>MVLRGAPTALENSKSDLRVVAALVASLGALTQNRVRVGSAAMSHASKRRQARTAVGFITGSPPQCLPVVAALTAYASDGRIRARAMRRSRERCGHLPTFLFVCHRKTGPACFACQSKFVGAPARRYSGRSRGDPTAATSHRSSAAIDWILRDCNTAHTYNTASSVSQRFRLGASRATSLARPCLIYGSSDPSPPSSSKNIAGGAAKLSVPRRKDEHPAVAPERAARFPCCIHPASARAVHIYI</sequence>
<dbReference type="AlphaFoldDB" id="A0A9J6DJU7"/>
<evidence type="ECO:0000313" key="2">
    <source>
        <dbReference type="EMBL" id="KAH8022243.1"/>
    </source>
</evidence>
<gene>
    <name evidence="2" type="ORF">HPB51_023121</name>
</gene>
<reference evidence="2" key="1">
    <citation type="journal article" date="2020" name="Cell">
        <title>Large-Scale Comparative Analyses of Tick Genomes Elucidate Their Genetic Diversity and Vector Capacities.</title>
        <authorList>
            <consortium name="Tick Genome and Microbiome Consortium (TIGMIC)"/>
            <person name="Jia N."/>
            <person name="Wang J."/>
            <person name="Shi W."/>
            <person name="Du L."/>
            <person name="Sun Y."/>
            <person name="Zhan W."/>
            <person name="Jiang J.F."/>
            <person name="Wang Q."/>
            <person name="Zhang B."/>
            <person name="Ji P."/>
            <person name="Bell-Sakyi L."/>
            <person name="Cui X.M."/>
            <person name="Yuan T.T."/>
            <person name="Jiang B.G."/>
            <person name="Yang W.F."/>
            <person name="Lam T.T."/>
            <person name="Chang Q.C."/>
            <person name="Ding S.J."/>
            <person name="Wang X.J."/>
            <person name="Zhu J.G."/>
            <person name="Ruan X.D."/>
            <person name="Zhao L."/>
            <person name="Wei J.T."/>
            <person name="Ye R.Z."/>
            <person name="Que T.C."/>
            <person name="Du C.H."/>
            <person name="Zhou Y.H."/>
            <person name="Cheng J.X."/>
            <person name="Dai P.F."/>
            <person name="Guo W.B."/>
            <person name="Han X.H."/>
            <person name="Huang E.J."/>
            <person name="Li L.F."/>
            <person name="Wei W."/>
            <person name="Gao Y.C."/>
            <person name="Liu J.Z."/>
            <person name="Shao H.Z."/>
            <person name="Wang X."/>
            <person name="Wang C.C."/>
            <person name="Yang T.C."/>
            <person name="Huo Q.B."/>
            <person name="Li W."/>
            <person name="Chen H.Y."/>
            <person name="Chen S.E."/>
            <person name="Zhou L.G."/>
            <person name="Ni X.B."/>
            <person name="Tian J.H."/>
            <person name="Sheng Y."/>
            <person name="Liu T."/>
            <person name="Pan Y.S."/>
            <person name="Xia L.Y."/>
            <person name="Li J."/>
            <person name="Zhao F."/>
            <person name="Cao W.C."/>
        </authorList>
    </citation>
    <scope>NUCLEOTIDE SEQUENCE</scope>
    <source>
        <strain evidence="2">Rmic-2018</strain>
    </source>
</reference>
<dbReference type="Proteomes" id="UP000821866">
    <property type="component" value="Chromosome 7"/>
</dbReference>
<reference evidence="2" key="2">
    <citation type="submission" date="2021-09" db="EMBL/GenBank/DDBJ databases">
        <authorList>
            <person name="Jia N."/>
            <person name="Wang J."/>
            <person name="Shi W."/>
            <person name="Du L."/>
            <person name="Sun Y."/>
            <person name="Zhan W."/>
            <person name="Jiang J."/>
            <person name="Wang Q."/>
            <person name="Zhang B."/>
            <person name="Ji P."/>
            <person name="Sakyi L.B."/>
            <person name="Cui X."/>
            <person name="Yuan T."/>
            <person name="Jiang B."/>
            <person name="Yang W."/>
            <person name="Lam T.T.-Y."/>
            <person name="Chang Q."/>
            <person name="Ding S."/>
            <person name="Wang X."/>
            <person name="Zhu J."/>
            <person name="Ruan X."/>
            <person name="Zhao L."/>
            <person name="Wei J."/>
            <person name="Que T."/>
            <person name="Du C."/>
            <person name="Cheng J."/>
            <person name="Dai P."/>
            <person name="Han X."/>
            <person name="Huang E."/>
            <person name="Gao Y."/>
            <person name="Liu J."/>
            <person name="Shao H."/>
            <person name="Ye R."/>
            <person name="Li L."/>
            <person name="Wei W."/>
            <person name="Wang X."/>
            <person name="Wang C."/>
            <person name="Huo Q."/>
            <person name="Li W."/>
            <person name="Guo W."/>
            <person name="Chen H."/>
            <person name="Chen S."/>
            <person name="Zhou L."/>
            <person name="Zhou L."/>
            <person name="Ni X."/>
            <person name="Tian J."/>
            <person name="Zhou Y."/>
            <person name="Sheng Y."/>
            <person name="Liu T."/>
            <person name="Pan Y."/>
            <person name="Xia L."/>
            <person name="Li J."/>
            <person name="Zhao F."/>
            <person name="Cao W."/>
        </authorList>
    </citation>
    <scope>NUCLEOTIDE SEQUENCE</scope>
    <source>
        <strain evidence="2">Rmic-2018</strain>
        <tissue evidence="2">Larvae</tissue>
    </source>
</reference>
<keyword evidence="3" id="KW-1185">Reference proteome</keyword>
<evidence type="ECO:0000313" key="3">
    <source>
        <dbReference type="Proteomes" id="UP000821866"/>
    </source>
</evidence>
<protein>
    <submittedName>
        <fullName evidence="2">Uncharacterized protein</fullName>
    </submittedName>
</protein>